<comment type="function">
    <text evidence="1">Involved in the transposition of the insertion sequence.</text>
</comment>
<gene>
    <name evidence="3" type="ORF">CLV92_1391</name>
</gene>
<protein>
    <submittedName>
        <fullName evidence="3">Transposase InsO family protein</fullName>
    </submittedName>
</protein>
<dbReference type="GO" id="GO:0015074">
    <property type="term" value="P:DNA integration"/>
    <property type="evidence" value="ECO:0007669"/>
    <property type="project" value="InterPro"/>
</dbReference>
<evidence type="ECO:0000313" key="3">
    <source>
        <dbReference type="EMBL" id="PPK89489.1"/>
    </source>
</evidence>
<proteinExistence type="predicted"/>
<organism evidence="3 4">
    <name type="scientific">Kineococcus xinjiangensis</name>
    <dbReference type="NCBI Taxonomy" id="512762"/>
    <lineage>
        <taxon>Bacteria</taxon>
        <taxon>Bacillati</taxon>
        <taxon>Actinomycetota</taxon>
        <taxon>Actinomycetes</taxon>
        <taxon>Kineosporiales</taxon>
        <taxon>Kineosporiaceae</taxon>
        <taxon>Kineococcus</taxon>
    </lineage>
</organism>
<dbReference type="InterPro" id="IPR050900">
    <property type="entry name" value="Transposase_IS3/IS150/IS904"/>
</dbReference>
<dbReference type="SUPFAM" id="SSF53098">
    <property type="entry name" value="Ribonuclease H-like"/>
    <property type="match status" value="1"/>
</dbReference>
<dbReference type="PROSITE" id="PS50994">
    <property type="entry name" value="INTEGRASE"/>
    <property type="match status" value="1"/>
</dbReference>
<dbReference type="NCBIfam" id="NF033516">
    <property type="entry name" value="transpos_IS3"/>
    <property type="match status" value="1"/>
</dbReference>
<dbReference type="Pfam" id="PF13333">
    <property type="entry name" value="rve_2"/>
    <property type="match status" value="1"/>
</dbReference>
<evidence type="ECO:0000256" key="1">
    <source>
        <dbReference type="ARBA" id="ARBA00002286"/>
    </source>
</evidence>
<dbReference type="Gene3D" id="3.30.420.10">
    <property type="entry name" value="Ribonuclease H-like superfamily/Ribonuclease H"/>
    <property type="match status" value="1"/>
</dbReference>
<dbReference type="InterPro" id="IPR048020">
    <property type="entry name" value="Transpos_IS3"/>
</dbReference>
<dbReference type="InterPro" id="IPR001584">
    <property type="entry name" value="Integrase_cat-core"/>
</dbReference>
<dbReference type="InterPro" id="IPR036397">
    <property type="entry name" value="RNaseH_sf"/>
</dbReference>
<dbReference type="PANTHER" id="PTHR46889">
    <property type="entry name" value="TRANSPOSASE INSF FOR INSERTION SEQUENCE IS3B-RELATED"/>
    <property type="match status" value="1"/>
</dbReference>
<dbReference type="Proteomes" id="UP000239485">
    <property type="component" value="Unassembled WGS sequence"/>
</dbReference>
<comment type="caution">
    <text evidence="3">The sequence shown here is derived from an EMBL/GenBank/DDBJ whole genome shotgun (WGS) entry which is preliminary data.</text>
</comment>
<feature type="domain" description="Integrase catalytic" evidence="2">
    <location>
        <begin position="122"/>
        <end position="285"/>
    </location>
</feature>
<dbReference type="EMBL" id="PTJD01000039">
    <property type="protein sequence ID" value="PPK89489.1"/>
    <property type="molecule type" value="Genomic_DNA"/>
</dbReference>
<dbReference type="OrthoDB" id="4281720at2"/>
<dbReference type="InterPro" id="IPR012337">
    <property type="entry name" value="RNaseH-like_sf"/>
</dbReference>
<evidence type="ECO:0000259" key="2">
    <source>
        <dbReference type="PROSITE" id="PS50994"/>
    </source>
</evidence>
<dbReference type="AlphaFoldDB" id="A0A2S6IBU7"/>
<dbReference type="Pfam" id="PF00665">
    <property type="entry name" value="rve"/>
    <property type="match status" value="1"/>
</dbReference>
<evidence type="ECO:0000313" key="4">
    <source>
        <dbReference type="Proteomes" id="UP000239485"/>
    </source>
</evidence>
<dbReference type="InterPro" id="IPR025948">
    <property type="entry name" value="HTH-like_dom"/>
</dbReference>
<accession>A0A2S6IBU7</accession>
<dbReference type="RefSeq" id="WP_104435998.1">
    <property type="nucleotide sequence ID" value="NZ_PTJD01000039.1"/>
</dbReference>
<dbReference type="Pfam" id="PF13276">
    <property type="entry name" value="HTH_21"/>
    <property type="match status" value="1"/>
</dbReference>
<name>A0A2S6IBU7_9ACTN</name>
<keyword evidence="4" id="KW-1185">Reference proteome</keyword>
<dbReference type="PANTHER" id="PTHR46889:SF4">
    <property type="entry name" value="TRANSPOSASE INSO FOR INSERTION SEQUENCE ELEMENT IS911B-RELATED"/>
    <property type="match status" value="1"/>
</dbReference>
<dbReference type="GO" id="GO:0003676">
    <property type="term" value="F:nucleic acid binding"/>
    <property type="evidence" value="ECO:0007669"/>
    <property type="project" value="InterPro"/>
</dbReference>
<reference evidence="3 4" key="1">
    <citation type="submission" date="2018-02" db="EMBL/GenBank/DDBJ databases">
        <title>Genomic Encyclopedia of Archaeal and Bacterial Type Strains, Phase II (KMG-II): from individual species to whole genera.</title>
        <authorList>
            <person name="Goeker M."/>
        </authorList>
    </citation>
    <scope>NUCLEOTIDE SEQUENCE [LARGE SCALE GENOMIC DNA]</scope>
    <source>
        <strain evidence="3 4">DSM 22857</strain>
    </source>
</reference>
<sequence length="291" mass="32368">MIFPLVRDLAADGLPVAVTCRVLGVSRSGFYEWRGRPTSARSIADAALTQTITQVHTASRATYGAPRVHAELRLGLGIACGRKRIARLMRVAGLVGVCHRRKRAGSRPLPAPHEDLVQRRFVADAPNRLWVTDITEHPTAEGKVYCAAVVDVFSRMVVGWSIADHIRAELVVDALEMARWRRRPEPGTIVHADRGSQYTSWIFGHRLRAAGLLGSMGRVASSVDNGLMESFWSTMQRELLDRRAWSSRAELASAMFEWIEVFYNPRRRHSGIGYLSPAEYEALHTTLTAAA</sequence>